<name>A0A4D4LYA7_STRAX</name>
<accession>A0A4D4LYA7</accession>
<evidence type="ECO:0000256" key="1">
    <source>
        <dbReference type="SAM" id="MobiDB-lite"/>
    </source>
</evidence>
<gene>
    <name evidence="2" type="ORF">SAV14893_025860</name>
</gene>
<evidence type="ECO:0000313" key="3">
    <source>
        <dbReference type="Proteomes" id="UP000302139"/>
    </source>
</evidence>
<organism evidence="2 3">
    <name type="scientific">Streptomyces avermitilis</name>
    <dbReference type="NCBI Taxonomy" id="33903"/>
    <lineage>
        <taxon>Bacteria</taxon>
        <taxon>Bacillati</taxon>
        <taxon>Actinomycetota</taxon>
        <taxon>Actinomycetes</taxon>
        <taxon>Kitasatosporales</taxon>
        <taxon>Streptomycetaceae</taxon>
        <taxon>Streptomyces</taxon>
    </lineage>
</organism>
<evidence type="ECO:0000313" key="2">
    <source>
        <dbReference type="EMBL" id="GDY63193.1"/>
    </source>
</evidence>
<feature type="region of interest" description="Disordered" evidence="1">
    <location>
        <begin position="1"/>
        <end position="67"/>
    </location>
</feature>
<sequence length="67" mass="6475">MVAGGRHGEVAGHGERGGGHEVSVPEAVADGQAAEGGGEEPGGEGVAGPDGGDDIDLESPDEGDRVR</sequence>
<dbReference type="EMBL" id="BJHX01000001">
    <property type="protein sequence ID" value="GDY63193.1"/>
    <property type="molecule type" value="Genomic_DNA"/>
</dbReference>
<comment type="caution">
    <text evidence="2">The sequence shown here is derived from an EMBL/GenBank/DDBJ whole genome shotgun (WGS) entry which is preliminary data.</text>
</comment>
<reference evidence="2 3" key="1">
    <citation type="submission" date="2019-04" db="EMBL/GenBank/DDBJ databases">
        <title>Draft genome sequences of Streptomyces avermitilis NBRC 14893.</title>
        <authorList>
            <person name="Komaki H."/>
            <person name="Tamura T."/>
            <person name="Hosoyama A."/>
        </authorList>
    </citation>
    <scope>NUCLEOTIDE SEQUENCE [LARGE SCALE GENOMIC DNA]</scope>
    <source>
        <strain evidence="2 3">NBRC 14893</strain>
    </source>
</reference>
<feature type="compositionally biased region" description="Basic and acidic residues" evidence="1">
    <location>
        <begin position="1"/>
        <end position="19"/>
    </location>
</feature>
<feature type="compositionally biased region" description="Acidic residues" evidence="1">
    <location>
        <begin position="51"/>
        <end position="61"/>
    </location>
</feature>
<proteinExistence type="predicted"/>
<dbReference type="AlphaFoldDB" id="A0A4D4LYA7"/>
<dbReference type="Proteomes" id="UP000302139">
    <property type="component" value="Unassembled WGS sequence"/>
</dbReference>
<protein>
    <submittedName>
        <fullName evidence="2">Uncharacterized protein</fullName>
    </submittedName>
</protein>